<keyword evidence="4" id="KW-1185">Reference proteome</keyword>
<dbReference type="Gene3D" id="3.60.110.10">
    <property type="entry name" value="Carbon-nitrogen hydrolase"/>
    <property type="match status" value="1"/>
</dbReference>
<feature type="transmembrane region" description="Helical" evidence="1">
    <location>
        <begin position="48"/>
        <end position="68"/>
    </location>
</feature>
<keyword evidence="1" id="KW-0472">Membrane</keyword>
<reference evidence="3" key="1">
    <citation type="submission" date="2022-08" db="EMBL/GenBank/DDBJ databases">
        <title>Reclassification of Massilia species as members of the genera Telluria, Duganella, Pseudoduganella, Mokoshia gen. nov. and Zemynaea gen. nov. using orthogonal and non-orthogonal genome-based approaches.</title>
        <authorList>
            <person name="Bowman J.P."/>
        </authorList>
    </citation>
    <scope>NUCLEOTIDE SEQUENCE</scope>
    <source>
        <strain evidence="3">LMG 11547</strain>
    </source>
</reference>
<accession>A0ABT2C0H2</accession>
<proteinExistence type="predicted"/>
<dbReference type="Pfam" id="PF20154">
    <property type="entry name" value="LNT_N"/>
    <property type="match status" value="1"/>
</dbReference>
<keyword evidence="1" id="KW-1133">Transmembrane helix</keyword>
<comment type="caution">
    <text evidence="3">The sequence shown here is derived from an EMBL/GenBank/DDBJ whole genome shotgun (WGS) entry which is preliminary data.</text>
</comment>
<protein>
    <recommendedName>
        <fullName evidence="2">Apolipoprotein N-acyltransferase N-terminal domain-containing protein</fullName>
    </recommendedName>
</protein>
<evidence type="ECO:0000313" key="3">
    <source>
        <dbReference type="EMBL" id="MCS0630883.1"/>
    </source>
</evidence>
<evidence type="ECO:0000256" key="1">
    <source>
        <dbReference type="SAM" id="Phobius"/>
    </source>
</evidence>
<keyword evidence="1" id="KW-0812">Transmembrane</keyword>
<evidence type="ECO:0000313" key="4">
    <source>
        <dbReference type="Proteomes" id="UP001165263"/>
    </source>
</evidence>
<sequence>MTTWSILAALLSGALLAVSRDTGQLGWLVLAAPVPLLVVALRAPRARWIASLAFAAGLMAEAGPMWFYGRILPVIYGLAIAQALIFMFTVLFMRALHRRFPAAVAVLGFAVMTAAQEYLRSLVSPNGSFFALGYALVDVAPLLQTAALAGIAGLTFLAAVVPAGLALLCVRPRDTGAALAWSTPVLAALLYGFWQLAQPPGPSVRVALLSDDRYAGRVFHHPDAGPGIAAAFARQVAAATAHGPAAIVVPEKILAAGAVLAPPPGGVVVAGLDAPAPQGGRLNIAALYRPGAPVDTYLKKRMVPGLEEEYVRGTAELVTRVGGLPAGIAICKDMDFAQDLRRYGRRDVGLMLVPAWDFDRDAYLHGRMAIVRGVENGFAVARSASQGLMTLSDAHGRIVAERRTAHAPGMLVGDLPTGRGGTVYSRIGDVFGQAMAAAWLLLLATLAWRWRRVQASPARRM</sequence>
<dbReference type="PANTHER" id="PTHR38686">
    <property type="entry name" value="APOLIPOPROTEIN N-ACYLTRANSFERASE"/>
    <property type="match status" value="1"/>
</dbReference>
<dbReference type="InterPro" id="IPR045378">
    <property type="entry name" value="LNT_N"/>
</dbReference>
<feature type="transmembrane region" description="Helical" evidence="1">
    <location>
        <begin position="26"/>
        <end position="41"/>
    </location>
</feature>
<dbReference type="PANTHER" id="PTHR38686:SF1">
    <property type="entry name" value="APOLIPOPROTEIN N-ACYLTRANSFERASE"/>
    <property type="match status" value="1"/>
</dbReference>
<dbReference type="EMBL" id="JANUHC010000005">
    <property type="protein sequence ID" value="MCS0630883.1"/>
    <property type="molecule type" value="Genomic_DNA"/>
</dbReference>
<dbReference type="SUPFAM" id="SSF56317">
    <property type="entry name" value="Carbon-nitrogen hydrolase"/>
    <property type="match status" value="1"/>
</dbReference>
<feature type="transmembrane region" description="Helical" evidence="1">
    <location>
        <begin position="139"/>
        <end position="170"/>
    </location>
</feature>
<feature type="domain" description="Apolipoprotein N-acyltransferase N-terminal" evidence="2">
    <location>
        <begin position="12"/>
        <end position="161"/>
    </location>
</feature>
<dbReference type="RefSeq" id="WP_259449977.1">
    <property type="nucleotide sequence ID" value="NZ_CP119520.1"/>
</dbReference>
<dbReference type="Proteomes" id="UP001165263">
    <property type="component" value="Unassembled WGS sequence"/>
</dbReference>
<gene>
    <name evidence="3" type="ORF">NX786_16235</name>
</gene>
<evidence type="ECO:0000259" key="2">
    <source>
        <dbReference type="Pfam" id="PF20154"/>
    </source>
</evidence>
<feature type="transmembrane region" description="Helical" evidence="1">
    <location>
        <begin position="100"/>
        <end position="119"/>
    </location>
</feature>
<feature type="transmembrane region" description="Helical" evidence="1">
    <location>
        <begin position="430"/>
        <end position="450"/>
    </location>
</feature>
<organism evidence="3 4">
    <name type="scientific">Telluria mixta</name>
    <dbReference type="NCBI Taxonomy" id="34071"/>
    <lineage>
        <taxon>Bacteria</taxon>
        <taxon>Pseudomonadati</taxon>
        <taxon>Pseudomonadota</taxon>
        <taxon>Betaproteobacteria</taxon>
        <taxon>Burkholderiales</taxon>
        <taxon>Oxalobacteraceae</taxon>
        <taxon>Telluria group</taxon>
        <taxon>Telluria</taxon>
    </lineage>
</organism>
<dbReference type="InterPro" id="IPR004563">
    <property type="entry name" value="Apolipo_AcylTrfase"/>
</dbReference>
<feature type="transmembrane region" description="Helical" evidence="1">
    <location>
        <begin position="177"/>
        <end position="194"/>
    </location>
</feature>
<feature type="transmembrane region" description="Helical" evidence="1">
    <location>
        <begin position="74"/>
        <end position="93"/>
    </location>
</feature>
<dbReference type="InterPro" id="IPR036526">
    <property type="entry name" value="C-N_Hydrolase_sf"/>
</dbReference>
<name>A0ABT2C0H2_9BURK</name>